<evidence type="ECO:0008006" key="3">
    <source>
        <dbReference type="Google" id="ProtNLM"/>
    </source>
</evidence>
<protein>
    <recommendedName>
        <fullName evidence="3">Transposase</fullName>
    </recommendedName>
</protein>
<proteinExistence type="predicted"/>
<keyword evidence="2" id="KW-1185">Reference proteome</keyword>
<dbReference type="Proteomes" id="UP001160148">
    <property type="component" value="Unassembled WGS sequence"/>
</dbReference>
<comment type="caution">
    <text evidence="1">The sequence shown here is derived from an EMBL/GenBank/DDBJ whole genome shotgun (WGS) entry which is preliminary data.</text>
</comment>
<organism evidence="1 2">
    <name type="scientific">Macrosiphum euphorbiae</name>
    <name type="common">potato aphid</name>
    <dbReference type="NCBI Taxonomy" id="13131"/>
    <lineage>
        <taxon>Eukaryota</taxon>
        <taxon>Metazoa</taxon>
        <taxon>Ecdysozoa</taxon>
        <taxon>Arthropoda</taxon>
        <taxon>Hexapoda</taxon>
        <taxon>Insecta</taxon>
        <taxon>Pterygota</taxon>
        <taxon>Neoptera</taxon>
        <taxon>Paraneoptera</taxon>
        <taxon>Hemiptera</taxon>
        <taxon>Sternorrhyncha</taxon>
        <taxon>Aphidomorpha</taxon>
        <taxon>Aphidoidea</taxon>
        <taxon>Aphididae</taxon>
        <taxon>Macrosiphini</taxon>
        <taxon>Macrosiphum</taxon>
    </lineage>
</organism>
<dbReference type="PANTHER" id="PTHR45913:SF21">
    <property type="entry name" value="DUF4371 DOMAIN-CONTAINING PROTEIN"/>
    <property type="match status" value="1"/>
</dbReference>
<dbReference type="AlphaFoldDB" id="A0AAV0WCQ4"/>
<evidence type="ECO:0000313" key="2">
    <source>
        <dbReference type="Proteomes" id="UP001160148"/>
    </source>
</evidence>
<dbReference type="EMBL" id="CARXXK010000002">
    <property type="protein sequence ID" value="CAI6353413.1"/>
    <property type="molecule type" value="Genomic_DNA"/>
</dbReference>
<gene>
    <name evidence="1" type="ORF">MEUPH1_LOCUS9537</name>
</gene>
<sequence>MLYNIEVWCPNSYDAIKKRKYEEAHRAFNTDWEEEFAFVERNGKPTCLLCQVTLSQFKASNLKRHHDSNRSSFNKDFPFGSQLRKTKLKSLKEKPVTVTSPITNSTATVELELQEDEGLKGLKRSGVSTIEFCKNVPEEKYPLITKECAIRLISIFDTTYVCESLYSTQKFIKSKHRSELNDDHLSELVRSALTNYQPDFKKLADKMNTWKSTYHK</sequence>
<accession>A0AAV0WCQ4</accession>
<dbReference type="PANTHER" id="PTHR45913">
    <property type="entry name" value="EPM2A-INTERACTING PROTEIN 1"/>
    <property type="match status" value="1"/>
</dbReference>
<evidence type="ECO:0000313" key="1">
    <source>
        <dbReference type="EMBL" id="CAI6353413.1"/>
    </source>
</evidence>
<reference evidence="1 2" key="1">
    <citation type="submission" date="2023-01" db="EMBL/GenBank/DDBJ databases">
        <authorList>
            <person name="Whitehead M."/>
        </authorList>
    </citation>
    <scope>NUCLEOTIDE SEQUENCE [LARGE SCALE GENOMIC DNA]</scope>
</reference>
<name>A0AAV0WCQ4_9HEMI</name>